<evidence type="ECO:0000313" key="1">
    <source>
        <dbReference type="EMBL" id="SBS99703.1"/>
    </source>
</evidence>
<protein>
    <submittedName>
        <fullName evidence="1">Uncharacterized protein</fullName>
    </submittedName>
</protein>
<organism evidence="1 2">
    <name type="scientific">Plasmodium ovale curtisi</name>
    <dbReference type="NCBI Taxonomy" id="864141"/>
    <lineage>
        <taxon>Eukaryota</taxon>
        <taxon>Sar</taxon>
        <taxon>Alveolata</taxon>
        <taxon>Apicomplexa</taxon>
        <taxon>Aconoidasida</taxon>
        <taxon>Haemosporida</taxon>
        <taxon>Plasmodiidae</taxon>
        <taxon>Plasmodium</taxon>
        <taxon>Plasmodium (Plasmodium)</taxon>
    </lineage>
</organism>
<name>A0A1A8X662_PLAOA</name>
<sequence>MLCNSCILKDEEHIRYVNYMKENANKRESIKKEVEGHVNEFRKSVEEIMEVKKKIEDIEIHKLNEDYINSQIAYTSISNNLNFTMDANSYSKTKELKHVLESKKREGVGRSERGEGDEGPGSYENSLIYFRFVHLASLLYTNDVETIAKVRYPLLRY</sequence>
<dbReference type="AlphaFoldDB" id="A0A1A8X662"/>
<proteinExistence type="predicted"/>
<evidence type="ECO:0000313" key="2">
    <source>
        <dbReference type="Proteomes" id="UP000078546"/>
    </source>
</evidence>
<gene>
    <name evidence="1" type="ORF">POVCU1_054530</name>
</gene>
<accession>A0A1A8X662</accession>
<dbReference type="Proteomes" id="UP000078546">
    <property type="component" value="Unassembled WGS sequence"/>
</dbReference>
<dbReference type="EMBL" id="FLQV01001465">
    <property type="protein sequence ID" value="SBS99703.1"/>
    <property type="molecule type" value="Genomic_DNA"/>
</dbReference>
<reference evidence="2" key="1">
    <citation type="submission" date="2016-05" db="EMBL/GenBank/DDBJ databases">
        <authorList>
            <person name="Naeem Raeece"/>
        </authorList>
    </citation>
    <scope>NUCLEOTIDE SEQUENCE [LARGE SCALE GENOMIC DNA]</scope>
</reference>